<reference evidence="1 2" key="1">
    <citation type="submission" date="2015-03" db="EMBL/GenBank/DDBJ databases">
        <authorList>
            <person name="Urmite Genomes"/>
        </authorList>
    </citation>
    <scope>NUCLEOTIDE SEQUENCE [LARGE SCALE GENOMIC DNA]</scope>
    <source>
        <strain evidence="1 2">CSUR P1491</strain>
    </source>
</reference>
<organism evidence="1 2">
    <name type="scientific">Mycobacterium lentiflavum</name>
    <dbReference type="NCBI Taxonomy" id="141349"/>
    <lineage>
        <taxon>Bacteria</taxon>
        <taxon>Bacillati</taxon>
        <taxon>Actinomycetota</taxon>
        <taxon>Actinomycetes</taxon>
        <taxon>Mycobacteriales</taxon>
        <taxon>Mycobacteriaceae</taxon>
        <taxon>Mycobacterium</taxon>
        <taxon>Mycobacterium simiae complex</taxon>
    </lineage>
</organism>
<accession>A0A0E4GXS3</accession>
<sequence length="115" mass="12405">MTAQMHPQVAEALRQAQQFQSIIDDHIHRTNTDAYTVTDETETVEVTVDKHLVLTDLTIEPGLLRLGAEAVEQRINDALRRAEAAATAAGDADDERLVASLAEVTGSLNSLLGLA</sequence>
<proteinExistence type="predicted"/>
<dbReference type="Gene3D" id="3.30.1310.10">
    <property type="entry name" value="Nucleoid-associated protein YbaB-like domain"/>
    <property type="match status" value="1"/>
</dbReference>
<protein>
    <recommendedName>
        <fullName evidence="3">DNA-binding protein</fullName>
    </recommendedName>
</protein>
<dbReference type="InterPro" id="IPR036894">
    <property type="entry name" value="YbaB-like_sf"/>
</dbReference>
<dbReference type="InterPro" id="IPR004401">
    <property type="entry name" value="YbaB/EbfC"/>
</dbReference>
<name>A0A0E4GXS3_MYCLN</name>
<gene>
    <name evidence="1" type="ORF">BN1232_02107</name>
</gene>
<evidence type="ECO:0008006" key="3">
    <source>
        <dbReference type="Google" id="ProtNLM"/>
    </source>
</evidence>
<dbReference type="RefSeq" id="WP_090601283.1">
    <property type="nucleotide sequence ID" value="NZ_CTEE01000001.1"/>
</dbReference>
<dbReference type="EMBL" id="CTEE01000001">
    <property type="protein sequence ID" value="CQD11318.1"/>
    <property type="molecule type" value="Genomic_DNA"/>
</dbReference>
<dbReference type="Proteomes" id="UP000199251">
    <property type="component" value="Unassembled WGS sequence"/>
</dbReference>
<dbReference type="Pfam" id="PF02575">
    <property type="entry name" value="YbaB_DNA_bd"/>
    <property type="match status" value="1"/>
</dbReference>
<evidence type="ECO:0000313" key="1">
    <source>
        <dbReference type="EMBL" id="CQD11318.1"/>
    </source>
</evidence>
<dbReference type="AlphaFoldDB" id="A0A0E4GXS3"/>
<dbReference type="SUPFAM" id="SSF82607">
    <property type="entry name" value="YbaB-like"/>
    <property type="match status" value="1"/>
</dbReference>
<dbReference type="GO" id="GO:0003677">
    <property type="term" value="F:DNA binding"/>
    <property type="evidence" value="ECO:0007669"/>
    <property type="project" value="InterPro"/>
</dbReference>
<evidence type="ECO:0000313" key="2">
    <source>
        <dbReference type="Proteomes" id="UP000199251"/>
    </source>
</evidence>
<dbReference type="OrthoDB" id="4741720at2"/>
<dbReference type="STRING" id="141349.BN1232_02107"/>